<comment type="caution">
    <text evidence="1">The sequence shown here is derived from an EMBL/GenBank/DDBJ whole genome shotgun (WGS) entry which is preliminary data.</text>
</comment>
<dbReference type="RefSeq" id="WP_201958490.1">
    <property type="nucleotide sequence ID" value="NZ_JAERRJ010000026.1"/>
</dbReference>
<evidence type="ECO:0000313" key="2">
    <source>
        <dbReference type="Proteomes" id="UP000602198"/>
    </source>
</evidence>
<gene>
    <name evidence="1" type="ORF">JK358_37920</name>
</gene>
<keyword evidence="2" id="KW-1185">Reference proteome</keyword>
<sequence length="79" mass="8963">MEFYGPRLDRLEDCHVCPNDIEMTQAEALEAMIIHRDCHPVTCSRQLEAARMVGVENDKYAVTSNVIPFPIAHDASPHR</sequence>
<proteinExistence type="predicted"/>
<accession>A0ABS1MHY2</accession>
<dbReference type="EMBL" id="JAERRJ010000026">
    <property type="protein sequence ID" value="MBL1080189.1"/>
    <property type="molecule type" value="Genomic_DNA"/>
</dbReference>
<reference evidence="1 2" key="1">
    <citation type="submission" date="2021-01" db="EMBL/GenBank/DDBJ databases">
        <title>WGS of actinomycetes isolated from Thailand.</title>
        <authorList>
            <person name="Thawai C."/>
        </authorList>
    </citation>
    <scope>NUCLEOTIDE SEQUENCE [LARGE SCALE GENOMIC DNA]</scope>
    <source>
        <strain evidence="1 2">LPG 2</strain>
    </source>
</reference>
<dbReference type="Proteomes" id="UP000602198">
    <property type="component" value="Unassembled WGS sequence"/>
</dbReference>
<name>A0ABS1MHY2_9NOCA</name>
<evidence type="ECO:0000313" key="1">
    <source>
        <dbReference type="EMBL" id="MBL1080189.1"/>
    </source>
</evidence>
<protein>
    <submittedName>
        <fullName evidence="1">Uncharacterized protein</fullName>
    </submittedName>
</protein>
<organism evidence="1 2">
    <name type="scientific">Nocardia acididurans</name>
    <dbReference type="NCBI Taxonomy" id="2802282"/>
    <lineage>
        <taxon>Bacteria</taxon>
        <taxon>Bacillati</taxon>
        <taxon>Actinomycetota</taxon>
        <taxon>Actinomycetes</taxon>
        <taxon>Mycobacteriales</taxon>
        <taxon>Nocardiaceae</taxon>
        <taxon>Nocardia</taxon>
    </lineage>
</organism>